<keyword evidence="6 20" id="KW-0396">Initiation factor</keyword>
<dbReference type="VEuPathDB" id="VectorBase:MDOA000576"/>
<keyword evidence="10" id="KW-0648">Protein biosynthesis</keyword>
<feature type="compositionally biased region" description="Low complexity" evidence="15">
    <location>
        <begin position="354"/>
        <end position="365"/>
    </location>
</feature>
<comment type="function">
    <text evidence="12">Appears to play a role in the switch from cap-dependent to IRES-mediated translation during mitosis, apoptosis and viral infection. Cleaved by some caspases and viral proteases.</text>
</comment>
<comment type="similarity">
    <text evidence="1">Belongs to the eukaryotic initiation factor 4G family.</text>
</comment>
<feature type="compositionally biased region" description="Polar residues" evidence="15">
    <location>
        <begin position="200"/>
        <end position="211"/>
    </location>
</feature>
<feature type="domain" description="MI" evidence="17">
    <location>
        <begin position="1205"/>
        <end position="1331"/>
    </location>
</feature>
<keyword evidence="4" id="KW-0678">Repressor</keyword>
<dbReference type="RefSeq" id="XP_005191463.2">
    <property type="nucleotide sequence ID" value="XM_005191406.3"/>
</dbReference>
<feature type="region of interest" description="Disordered" evidence="15">
    <location>
        <begin position="84"/>
        <end position="105"/>
    </location>
</feature>
<dbReference type="SUPFAM" id="SSF48371">
    <property type="entry name" value="ARM repeat"/>
    <property type="match status" value="3"/>
</dbReference>
<dbReference type="GO" id="GO:0006417">
    <property type="term" value="P:regulation of translation"/>
    <property type="evidence" value="ECO:0007669"/>
    <property type="project" value="UniProtKB-KW"/>
</dbReference>
<dbReference type="SMART" id="SM00543">
    <property type="entry name" value="MIF4G"/>
    <property type="match status" value="1"/>
</dbReference>
<evidence type="ECO:0000256" key="2">
    <source>
        <dbReference type="ARBA" id="ARBA00011635"/>
    </source>
</evidence>
<dbReference type="KEGG" id="mde:101897374"/>
<feature type="compositionally biased region" description="Gly residues" evidence="15">
    <location>
        <begin position="270"/>
        <end position="281"/>
    </location>
</feature>
<dbReference type="Proteomes" id="UP001652621">
    <property type="component" value="Unplaced"/>
</dbReference>
<keyword evidence="11" id="KW-0007">Acetylation</keyword>
<feature type="compositionally biased region" description="Low complexity" evidence="15">
    <location>
        <begin position="254"/>
        <end position="269"/>
    </location>
</feature>
<dbReference type="InterPro" id="IPR003891">
    <property type="entry name" value="Initiation_fac_eIF4g_MI"/>
</dbReference>
<feature type="compositionally biased region" description="Basic and acidic residues" evidence="15">
    <location>
        <begin position="861"/>
        <end position="875"/>
    </location>
</feature>
<organism evidence="18">
    <name type="scientific">Musca domestica</name>
    <name type="common">House fly</name>
    <dbReference type="NCBI Taxonomy" id="7370"/>
    <lineage>
        <taxon>Eukaryota</taxon>
        <taxon>Metazoa</taxon>
        <taxon>Ecdysozoa</taxon>
        <taxon>Arthropoda</taxon>
        <taxon>Hexapoda</taxon>
        <taxon>Insecta</taxon>
        <taxon>Pterygota</taxon>
        <taxon>Neoptera</taxon>
        <taxon>Endopterygota</taxon>
        <taxon>Diptera</taxon>
        <taxon>Brachycera</taxon>
        <taxon>Muscomorpha</taxon>
        <taxon>Muscoidea</taxon>
        <taxon>Muscidae</taxon>
        <taxon>Musca</taxon>
    </lineage>
</organism>
<accession>A0A1I8M2G7</accession>
<keyword evidence="19" id="KW-1185">Reference proteome</keyword>
<feature type="region of interest" description="Disordered" evidence="15">
    <location>
        <begin position="687"/>
        <end position="715"/>
    </location>
</feature>
<name>A0A1I8M2G7_MUSDO</name>
<feature type="compositionally biased region" description="Polar residues" evidence="15">
    <location>
        <begin position="138"/>
        <end position="149"/>
    </location>
</feature>
<feature type="compositionally biased region" description="Low complexity" evidence="15">
    <location>
        <begin position="1172"/>
        <end position="1184"/>
    </location>
</feature>
<keyword evidence="3" id="KW-0488">Methylation</keyword>
<dbReference type="Pfam" id="PF02854">
    <property type="entry name" value="MIF4G"/>
    <property type="match status" value="1"/>
</dbReference>
<dbReference type="OrthoDB" id="514777at2759"/>
<dbReference type="EnsemblMetazoa" id="MDOA000576-RA">
    <property type="protein sequence ID" value="MDOA000576-PA"/>
    <property type="gene ID" value="MDOA000576"/>
</dbReference>
<dbReference type="Gene3D" id="1.25.40.180">
    <property type="match status" value="3"/>
</dbReference>
<protein>
    <recommendedName>
        <fullName evidence="13">Eukaryotic translation initiation factor 4 gamma 2</fullName>
    </recommendedName>
</protein>
<evidence type="ECO:0000256" key="6">
    <source>
        <dbReference type="ARBA" id="ARBA00022540"/>
    </source>
</evidence>
<evidence type="ECO:0000256" key="10">
    <source>
        <dbReference type="ARBA" id="ARBA00022917"/>
    </source>
</evidence>
<feature type="compositionally biased region" description="Basic and acidic residues" evidence="15">
    <location>
        <begin position="955"/>
        <end position="972"/>
    </location>
</feature>
<evidence type="ECO:0000256" key="3">
    <source>
        <dbReference type="ARBA" id="ARBA00022481"/>
    </source>
</evidence>
<dbReference type="SMART" id="SM00544">
    <property type="entry name" value="MA3"/>
    <property type="match status" value="1"/>
</dbReference>
<evidence type="ECO:0000256" key="1">
    <source>
        <dbReference type="ARBA" id="ARBA00005775"/>
    </source>
</evidence>
<keyword evidence="5" id="KW-1017">Isopeptide bond</keyword>
<dbReference type="eggNOG" id="KOG0401">
    <property type="taxonomic scope" value="Eukaryota"/>
</dbReference>
<evidence type="ECO:0000256" key="5">
    <source>
        <dbReference type="ARBA" id="ARBA00022499"/>
    </source>
</evidence>
<feature type="compositionally biased region" description="Basic and acidic residues" evidence="15">
    <location>
        <begin position="505"/>
        <end position="516"/>
    </location>
</feature>
<reference evidence="20" key="2">
    <citation type="submission" date="2025-04" db="UniProtKB">
        <authorList>
            <consortium name="RefSeq"/>
        </authorList>
    </citation>
    <scope>IDENTIFICATION</scope>
    <source>
        <strain evidence="20">Aabys</strain>
    </source>
</reference>
<dbReference type="SMART" id="SM00515">
    <property type="entry name" value="eIF5C"/>
    <property type="match status" value="1"/>
</dbReference>
<feature type="compositionally biased region" description="Low complexity" evidence="15">
    <location>
        <begin position="1124"/>
        <end position="1138"/>
    </location>
</feature>
<evidence type="ECO:0000256" key="11">
    <source>
        <dbReference type="ARBA" id="ARBA00022990"/>
    </source>
</evidence>
<evidence type="ECO:0000259" key="17">
    <source>
        <dbReference type="PROSITE" id="PS51366"/>
    </source>
</evidence>
<keyword evidence="7" id="KW-0597">Phosphoprotein</keyword>
<feature type="compositionally biased region" description="Gly residues" evidence="15">
    <location>
        <begin position="424"/>
        <end position="444"/>
    </location>
</feature>
<dbReference type="VEuPathDB" id="VectorBase:MDOMA2_020020"/>
<evidence type="ECO:0000256" key="12">
    <source>
        <dbReference type="ARBA" id="ARBA00037759"/>
    </source>
</evidence>
<feature type="domain" description="W2" evidence="16">
    <location>
        <begin position="1386"/>
        <end position="1572"/>
    </location>
</feature>
<dbReference type="Pfam" id="PF02020">
    <property type="entry name" value="W2"/>
    <property type="match status" value="1"/>
</dbReference>
<sequence length="1572" mass="172301">KIFTIPHPTLNSHFSQSYDDKRQCWDSGANIVLVQNTDSNFALQDRIYKTSTIEGGSSTGDPSIGGSNLKLAITANQDDTECFNESFNNRGGGGGGQSPPTPTVGKTLLNTSANLLPITTASDTFNNLKNLLKIDKGSSPTSNGNASGNHQGGSGGNRSKEVGGGSGVYKRSPNSGDSVRNSLNGGGSSNRSGAPGASGHFSSGYSKNSAKIRQHDSEVSPRPRRSFQNDSSSSRYYNKNSDILGGSQAGGLGSTNNSNSGGNPYSGSNSSGGPGGRGGGSLNANNNSSGAYHNSHSEGNSGRRNYQPHNSDGGGYSRNLNSGGSGSGYRSQRYENGNGNGQQRQYGSSTNAGYNNNYHNNYNNNKSYGPRSSANDGNVNSYRSSHQRERGDRERDRDRDDYGGINGSSSSSNNYRDYDDSPRGVGGGGGRVSGGGRYTNGTSGGERNITANGSSGSNTNSLERRLPPSALRSSGIERGERGGSSSYNHRERDRSLNNRSPPVRGGDRDRGDRDALGGRQDLSSGHSSNVNSSSSSRGISPNSGVGTSALTAGVSSQQPTPAATPPPSAGRWVPPSLRPQHGLTQAEKNDAVFRRVRGILNKLTPEKFQELSDELLKLDLNSIAILNGVILLIFDKALDEPKYSSMYAQLCKRLSQEAPSFEKEPGGLSTFLRLLIAVCRDKFNNRQKRDDEGGDSQFNKVHRPQAVADNEADEEERRHLAKQRMLGNVKFIGELHKLDMLAKNVLHQCICELLDKKNKRTATKEELCEDMECLAQLLKTCGKNLDSEQGEELMNQVMNKLERRSKSTDYPPRIRFLLKDVIELRENNWVPRKVGTAEGPVPIKQIRTDDEPIIRTPFANRNREMRNNRDDRDNDSWMGRLSLNLQPGGLNDMFSGLSVTGASPIISPFTTPVANNRQYNSNNRDRNPQGSGNYSSNRYNKHNQQNGPGTGGGGNREDRPHNRDRGDRDRDQSGQYPYAGANPLNKELAPRFKRNIIPPNQDSVENLQMRPAANSLLFKAASQNQKLPSMLPMSTPPLSNSSNTPLSGGLGRLGAGNKDMQLSNAQYPLLGTPTTHLTSNQQQQQHQQNSRPSSTPSAEAEYKTGISNEKTLKSTSSNPDFAKNSSNFGSSSGSQRNSEAVGGIDQNEDERKSRLNTPTSQLVTKQGSTEKSGANAVASGGSAAKQQKKDKAFNKDEVLKKTASYIKDKFFYAKEESAEEEDRKLAEVVEGFLELKVPEKCMKDVCINSILDVLEKADDHYLERVLKFLQSLKKQTNLKNNIILEVFKQVVKKMNEREALNPRITTFVAILLAKGTVGGESSALLKLSDIANYTDNGQHYPLFLLVLQQLCKLIGKDPLEEIFRASKIDLMNCLPEVDRNKTRLAEILEDRSLTFLYPLLKVQAEMSKQLNSNPDPTAFYKWIKSNVESKYYQEEGFISALMTVVVKYVTSKTSFPEGTDVKVCPDKATIQKEESLFENYCQILKSFLGHSTELQLLAIYALQVFCVNENFPKGMLCRWFIYLYDAEVIDEETFIKWKEEISDKYPGKGAALFQVNNWLTWLQEAESEDDED</sequence>
<evidence type="ECO:0000256" key="15">
    <source>
        <dbReference type="SAM" id="MobiDB-lite"/>
    </source>
</evidence>
<dbReference type="GO" id="GO:0016281">
    <property type="term" value="C:eukaryotic translation initiation factor 4F complex"/>
    <property type="evidence" value="ECO:0007669"/>
    <property type="project" value="TreeGrafter"/>
</dbReference>
<feature type="compositionally biased region" description="Polar residues" evidence="15">
    <location>
        <begin position="545"/>
        <end position="554"/>
    </location>
</feature>
<dbReference type="PROSITE" id="PS51366">
    <property type="entry name" value="MI"/>
    <property type="match status" value="1"/>
</dbReference>
<gene>
    <name evidence="18" type="primary">101897374</name>
    <name evidence="20" type="synonym">LOC101897374</name>
</gene>
<feature type="compositionally biased region" description="Polar residues" evidence="15">
    <location>
        <begin position="909"/>
        <end position="946"/>
    </location>
</feature>
<feature type="region of interest" description="Disordered" evidence="15">
    <location>
        <begin position="909"/>
        <end position="987"/>
    </location>
</feature>
<comment type="subunit">
    <text evidence="2">Component of the spliceosome C complex.</text>
</comment>
<dbReference type="InterPro" id="IPR003307">
    <property type="entry name" value="W2_domain"/>
</dbReference>
<evidence type="ECO:0000256" key="4">
    <source>
        <dbReference type="ARBA" id="ARBA00022491"/>
    </source>
</evidence>
<keyword evidence="9" id="KW-0810">Translation regulation</keyword>
<feature type="compositionally biased region" description="Polar residues" evidence="15">
    <location>
        <begin position="1155"/>
        <end position="1171"/>
    </location>
</feature>
<evidence type="ECO:0000256" key="8">
    <source>
        <dbReference type="ARBA" id="ARBA00022843"/>
    </source>
</evidence>
<comment type="subunit">
    <text evidence="14">Interacts with the serine/threonine protein kinases MKNK1 and MKNK2. Binds EIF4A and EIF3. Interacts with MIF4GD. Interacts with DAZAP2.</text>
</comment>
<dbReference type="PANTHER" id="PTHR23253">
    <property type="entry name" value="EUKARYOTIC TRANSLATION INITIATION FACTOR 4 GAMMA"/>
    <property type="match status" value="1"/>
</dbReference>
<feature type="compositionally biased region" description="Low complexity" evidence="15">
    <location>
        <begin position="317"/>
        <end position="347"/>
    </location>
</feature>
<feature type="region of interest" description="Disordered" evidence="15">
    <location>
        <begin position="1027"/>
        <end position="1191"/>
    </location>
</feature>
<evidence type="ECO:0000259" key="16">
    <source>
        <dbReference type="PROSITE" id="PS51363"/>
    </source>
</evidence>
<dbReference type="PROSITE" id="PS51363">
    <property type="entry name" value="W2"/>
    <property type="match status" value="1"/>
</dbReference>
<feature type="compositionally biased region" description="Polar residues" evidence="15">
    <location>
        <begin position="1060"/>
        <end position="1080"/>
    </location>
</feature>
<feature type="compositionally biased region" description="Gly residues" evidence="15">
    <location>
        <begin position="150"/>
        <end position="167"/>
    </location>
</feature>
<feature type="region of interest" description="Disordered" evidence="15">
    <location>
        <begin position="857"/>
        <end position="877"/>
    </location>
</feature>
<dbReference type="CDD" id="cd11559">
    <property type="entry name" value="W2_eIF4G1_like"/>
    <property type="match status" value="1"/>
</dbReference>
<feature type="compositionally biased region" description="Low complexity" evidence="15">
    <location>
        <begin position="178"/>
        <end position="199"/>
    </location>
</feature>
<evidence type="ECO:0000256" key="13">
    <source>
        <dbReference type="ARBA" id="ARBA00040449"/>
    </source>
</evidence>
<feature type="compositionally biased region" description="Basic and acidic residues" evidence="15">
    <location>
        <begin position="386"/>
        <end position="402"/>
    </location>
</feature>
<dbReference type="InterPro" id="IPR003890">
    <property type="entry name" value="MIF4G-like_typ-3"/>
</dbReference>
<proteinExistence type="inferred from homology"/>
<feature type="compositionally biased region" description="Polar residues" evidence="15">
    <location>
        <begin position="291"/>
        <end position="310"/>
    </location>
</feature>
<dbReference type="InterPro" id="IPR016024">
    <property type="entry name" value="ARM-type_fold"/>
</dbReference>
<dbReference type="GO" id="GO:0003743">
    <property type="term" value="F:translation initiation factor activity"/>
    <property type="evidence" value="ECO:0007669"/>
    <property type="project" value="UniProtKB-KW"/>
</dbReference>
<feature type="compositionally biased region" description="Polar residues" evidence="15">
    <location>
        <begin position="366"/>
        <end position="384"/>
    </location>
</feature>
<feature type="compositionally biased region" description="Low complexity" evidence="15">
    <location>
        <begin position="517"/>
        <end position="544"/>
    </location>
</feature>
<evidence type="ECO:0000313" key="18">
    <source>
        <dbReference type="EnsemblMetazoa" id="MDOA000576-PA"/>
    </source>
</evidence>
<evidence type="ECO:0000313" key="20">
    <source>
        <dbReference type="RefSeq" id="XP_005191463.2"/>
    </source>
</evidence>
<keyword evidence="8" id="KW-0832">Ubl conjugation</keyword>
<dbReference type="STRING" id="7370.A0A1I8M2G7"/>
<evidence type="ECO:0000256" key="9">
    <source>
        <dbReference type="ARBA" id="ARBA00022845"/>
    </source>
</evidence>
<reference evidence="18" key="1">
    <citation type="submission" date="2020-05" db="UniProtKB">
        <authorList>
            <consortium name="EnsemblMetazoa"/>
        </authorList>
    </citation>
    <scope>IDENTIFICATION</scope>
    <source>
        <strain evidence="18">Aabys</strain>
    </source>
</reference>
<feature type="compositionally biased region" description="Low complexity" evidence="15">
    <location>
        <begin position="448"/>
        <end position="461"/>
    </location>
</feature>
<feature type="compositionally biased region" description="Polar residues" evidence="15">
    <location>
        <begin position="1105"/>
        <end position="1119"/>
    </location>
</feature>
<dbReference type="FunFam" id="1.25.40.180:FF:000061">
    <property type="entry name" value="Eukaryotic translation initiation factor 4 gamma 2"/>
    <property type="match status" value="1"/>
</dbReference>
<dbReference type="PANTHER" id="PTHR23253:SF9">
    <property type="entry name" value="EUKARYOTIC TRANSLATION INITIATION FACTOR 4 GAMMA 2"/>
    <property type="match status" value="1"/>
</dbReference>
<dbReference type="GO" id="GO:0003729">
    <property type="term" value="F:mRNA binding"/>
    <property type="evidence" value="ECO:0007669"/>
    <property type="project" value="TreeGrafter"/>
</dbReference>
<evidence type="ECO:0000313" key="19">
    <source>
        <dbReference type="Proteomes" id="UP001652621"/>
    </source>
</evidence>
<feature type="compositionally biased region" description="Low complexity" evidence="15">
    <location>
        <begin position="1027"/>
        <end position="1047"/>
    </location>
</feature>
<evidence type="ECO:0000256" key="7">
    <source>
        <dbReference type="ARBA" id="ARBA00022553"/>
    </source>
</evidence>
<feature type="region of interest" description="Disordered" evidence="15">
    <location>
        <begin position="136"/>
        <end position="585"/>
    </location>
</feature>
<evidence type="ECO:0000256" key="14">
    <source>
        <dbReference type="ARBA" id="ARBA00046720"/>
    </source>
</evidence>
<feature type="compositionally biased region" description="Polar residues" evidence="15">
    <location>
        <begin position="226"/>
        <end position="241"/>
    </location>
</feature>